<dbReference type="PANTHER" id="PTHR10736:SF19">
    <property type="entry name" value="BESTROPHIN HOMOLOG"/>
    <property type="match status" value="1"/>
</dbReference>
<accession>E3NNR6</accession>
<name>E3NNR6_CAERE</name>
<dbReference type="Proteomes" id="UP000008281">
    <property type="component" value="Unassembled WGS sequence"/>
</dbReference>
<keyword evidence="4" id="KW-0472">Membrane</keyword>
<dbReference type="OrthoDB" id="201595at2759"/>
<keyword evidence="6" id="KW-0869">Chloride channel</keyword>
<comment type="subcellular location">
    <subcellularLocation>
        <location evidence="6">Cell membrane</location>
        <topology evidence="6">Multi-pass membrane protein</topology>
    </subcellularLocation>
    <subcellularLocation>
        <location evidence="1">Membrane</location>
        <topology evidence="1">Multi-pass membrane protein</topology>
    </subcellularLocation>
</comment>
<evidence type="ECO:0000313" key="7">
    <source>
        <dbReference type="EMBL" id="EFP11538.1"/>
    </source>
</evidence>
<dbReference type="HOGENOM" id="CLU_2361723_0_0_1"/>
<keyword evidence="6" id="KW-0868">Chloride</keyword>
<gene>
    <name evidence="7" type="ORF">CRE_24877</name>
</gene>
<evidence type="ECO:0000256" key="6">
    <source>
        <dbReference type="RuleBase" id="RU363126"/>
    </source>
</evidence>
<sequence>MARFDLEIRSMRAGNVDSCICSCSMLLSVFDDRESAKVAEAFLNPLGEDDDDFECNWLIDRNMSTGIEIVDTCHDSCPLLKLEEPDDEKGTMYWWQ</sequence>
<organism evidence="8">
    <name type="scientific">Caenorhabditis remanei</name>
    <name type="common">Caenorhabditis vulgaris</name>
    <dbReference type="NCBI Taxonomy" id="31234"/>
    <lineage>
        <taxon>Eukaryota</taxon>
        <taxon>Metazoa</taxon>
        <taxon>Ecdysozoa</taxon>
        <taxon>Nematoda</taxon>
        <taxon>Chromadorea</taxon>
        <taxon>Rhabditida</taxon>
        <taxon>Rhabditina</taxon>
        <taxon>Rhabditomorpha</taxon>
        <taxon>Rhabditoidea</taxon>
        <taxon>Rhabditidae</taxon>
        <taxon>Peloderinae</taxon>
        <taxon>Caenorhabditis</taxon>
    </lineage>
</organism>
<keyword evidence="6" id="KW-1003">Cell membrane</keyword>
<dbReference type="PANTHER" id="PTHR10736">
    <property type="entry name" value="BESTROPHIN"/>
    <property type="match status" value="1"/>
</dbReference>
<reference evidence="7" key="1">
    <citation type="submission" date="2007-07" db="EMBL/GenBank/DDBJ databases">
        <title>PCAP assembly of the Caenorhabditis remanei genome.</title>
        <authorList>
            <consortium name="The Caenorhabditis remanei Sequencing Consortium"/>
            <person name="Wilson R.K."/>
        </authorList>
    </citation>
    <scope>NUCLEOTIDE SEQUENCE [LARGE SCALE GENOMIC DNA]</scope>
    <source>
        <strain evidence="7">PB4641</strain>
    </source>
</reference>
<dbReference type="GO" id="GO:0005886">
    <property type="term" value="C:plasma membrane"/>
    <property type="evidence" value="ECO:0007669"/>
    <property type="project" value="UniProtKB-SubCell"/>
</dbReference>
<dbReference type="GO" id="GO:0034707">
    <property type="term" value="C:chloride channel complex"/>
    <property type="evidence" value="ECO:0007669"/>
    <property type="project" value="UniProtKB-KW"/>
</dbReference>
<dbReference type="EMBL" id="DS269242">
    <property type="protein sequence ID" value="EFP11538.1"/>
    <property type="molecule type" value="Genomic_DNA"/>
</dbReference>
<comment type="similarity">
    <text evidence="5 6">Belongs to the anion channel-forming bestrophin (TC 1.A.46) family. Calcium-sensitive chloride channel subfamily.</text>
</comment>
<dbReference type="AlphaFoldDB" id="E3NNR6"/>
<dbReference type="InParanoid" id="E3NNR6"/>
<keyword evidence="6" id="KW-0406">Ion transport</keyword>
<evidence type="ECO:0000256" key="2">
    <source>
        <dbReference type="ARBA" id="ARBA00022692"/>
    </source>
</evidence>
<evidence type="ECO:0000256" key="1">
    <source>
        <dbReference type="ARBA" id="ARBA00004141"/>
    </source>
</evidence>
<dbReference type="InterPro" id="IPR000615">
    <property type="entry name" value="Bestrophin"/>
</dbReference>
<protein>
    <recommendedName>
        <fullName evidence="6">Bestrophin homolog</fullName>
    </recommendedName>
</protein>
<keyword evidence="6" id="KW-0407">Ion channel</keyword>
<proteinExistence type="inferred from homology"/>
<dbReference type="Pfam" id="PF01062">
    <property type="entry name" value="Bestrophin"/>
    <property type="match status" value="1"/>
</dbReference>
<evidence type="ECO:0000256" key="5">
    <source>
        <dbReference type="ARBA" id="ARBA00034769"/>
    </source>
</evidence>
<keyword evidence="2" id="KW-0812">Transmembrane</keyword>
<keyword evidence="8" id="KW-1185">Reference proteome</keyword>
<comment type="function">
    <text evidence="6">Forms chloride channels.</text>
</comment>
<dbReference type="STRING" id="31234.E3NNR6"/>
<dbReference type="eggNOG" id="KOG3547">
    <property type="taxonomic scope" value="Eukaryota"/>
</dbReference>
<dbReference type="GO" id="GO:0005254">
    <property type="term" value="F:chloride channel activity"/>
    <property type="evidence" value="ECO:0007669"/>
    <property type="project" value="UniProtKB-KW"/>
</dbReference>
<keyword evidence="3" id="KW-1133">Transmembrane helix</keyword>
<keyword evidence="6" id="KW-0813">Transport</keyword>
<evidence type="ECO:0000313" key="8">
    <source>
        <dbReference type="Proteomes" id="UP000008281"/>
    </source>
</evidence>
<evidence type="ECO:0000256" key="4">
    <source>
        <dbReference type="ARBA" id="ARBA00023136"/>
    </source>
</evidence>
<dbReference type="InterPro" id="IPR021134">
    <property type="entry name" value="Bestrophin-like"/>
</dbReference>
<evidence type="ECO:0000256" key="3">
    <source>
        <dbReference type="ARBA" id="ARBA00022989"/>
    </source>
</evidence>